<dbReference type="Proteomes" id="UP001239111">
    <property type="component" value="Chromosome 1"/>
</dbReference>
<evidence type="ECO:0000313" key="2">
    <source>
        <dbReference type="Proteomes" id="UP001239111"/>
    </source>
</evidence>
<comment type="caution">
    <text evidence="1">The sequence shown here is derived from an EMBL/GenBank/DDBJ whole genome shotgun (WGS) entry which is preliminary data.</text>
</comment>
<organism evidence="1 2">
    <name type="scientific">Eretmocerus hayati</name>
    <dbReference type="NCBI Taxonomy" id="131215"/>
    <lineage>
        <taxon>Eukaryota</taxon>
        <taxon>Metazoa</taxon>
        <taxon>Ecdysozoa</taxon>
        <taxon>Arthropoda</taxon>
        <taxon>Hexapoda</taxon>
        <taxon>Insecta</taxon>
        <taxon>Pterygota</taxon>
        <taxon>Neoptera</taxon>
        <taxon>Endopterygota</taxon>
        <taxon>Hymenoptera</taxon>
        <taxon>Apocrita</taxon>
        <taxon>Proctotrupomorpha</taxon>
        <taxon>Chalcidoidea</taxon>
        <taxon>Aphelinidae</taxon>
        <taxon>Aphelininae</taxon>
        <taxon>Eretmocerus</taxon>
    </lineage>
</organism>
<sequence>MSNLTSLVIQKLNKKEIINVLNTFPTKDVLEKFQIDALRAVLRKFRDIQQLEESTQENKSHTEHKHDLESEANSSYESLGNNTITGDASDTSDAKLFDGLSAVHTSPDVNSLSDKNDANMAQDSSERWEFNKDKDTWDDYVERIEFVFIAQGIADDGKKVAHLLTRCGAESYRLIRDLCAPTKLKDMKYDELVKKVSDHLSPKKSENVERSQFRKTIQRQGESVAEFIARLKEKSLHCNFGNELSKNLCEQLAAGLRDQETKIALYSERELTSEKGTQI</sequence>
<protein>
    <submittedName>
        <fullName evidence="1">Uncharacterized protein</fullName>
    </submittedName>
</protein>
<evidence type="ECO:0000313" key="1">
    <source>
        <dbReference type="EMBL" id="KAJ8682195.1"/>
    </source>
</evidence>
<reference evidence="1" key="1">
    <citation type="submission" date="2023-04" db="EMBL/GenBank/DDBJ databases">
        <title>A chromosome-level genome assembly of the parasitoid wasp Eretmocerus hayati.</title>
        <authorList>
            <person name="Zhong Y."/>
            <person name="Liu S."/>
            <person name="Liu Y."/>
        </authorList>
    </citation>
    <scope>NUCLEOTIDE SEQUENCE</scope>
    <source>
        <strain evidence="1">ZJU_SS_LIU_2023</strain>
    </source>
</reference>
<accession>A0ACC2PF36</accession>
<keyword evidence="2" id="KW-1185">Reference proteome</keyword>
<gene>
    <name evidence="1" type="ORF">QAD02_017987</name>
</gene>
<name>A0ACC2PF36_9HYME</name>
<dbReference type="EMBL" id="CM056741">
    <property type="protein sequence ID" value="KAJ8682195.1"/>
    <property type="molecule type" value="Genomic_DNA"/>
</dbReference>
<proteinExistence type="predicted"/>